<organism evidence="7 8">
    <name type="scientific">Larsenimonas rhizosphaerae</name>
    <dbReference type="NCBI Taxonomy" id="2944682"/>
    <lineage>
        <taxon>Bacteria</taxon>
        <taxon>Pseudomonadati</taxon>
        <taxon>Pseudomonadota</taxon>
        <taxon>Gammaproteobacteria</taxon>
        <taxon>Oceanospirillales</taxon>
        <taxon>Halomonadaceae</taxon>
        <taxon>Larsenimonas</taxon>
    </lineage>
</organism>
<dbReference type="EMBL" id="JAPIVE010000003">
    <property type="protein sequence ID" value="MCX2524955.1"/>
    <property type="molecule type" value="Genomic_DNA"/>
</dbReference>
<evidence type="ECO:0000256" key="3">
    <source>
        <dbReference type="ARBA" id="ARBA00022692"/>
    </source>
</evidence>
<dbReference type="PANTHER" id="PTHR42893:SF46">
    <property type="entry name" value="PROTEIN DETOXIFICATION 44, CHLOROPLASTIC"/>
    <property type="match status" value="1"/>
</dbReference>
<dbReference type="InterPro" id="IPR044644">
    <property type="entry name" value="DinF-like"/>
</dbReference>
<evidence type="ECO:0000256" key="2">
    <source>
        <dbReference type="ARBA" id="ARBA00010199"/>
    </source>
</evidence>
<evidence type="ECO:0000256" key="4">
    <source>
        <dbReference type="ARBA" id="ARBA00022989"/>
    </source>
</evidence>
<feature type="transmembrane region" description="Helical" evidence="6">
    <location>
        <begin position="131"/>
        <end position="153"/>
    </location>
</feature>
<feature type="transmembrane region" description="Helical" evidence="6">
    <location>
        <begin position="12"/>
        <end position="31"/>
    </location>
</feature>
<dbReference type="AlphaFoldDB" id="A0AA41ZPQ3"/>
<proteinExistence type="inferred from homology"/>
<keyword evidence="5 6" id="KW-0472">Membrane</keyword>
<dbReference type="PANTHER" id="PTHR42893">
    <property type="entry name" value="PROTEIN DETOXIFICATION 44, CHLOROPLASTIC-RELATED"/>
    <property type="match status" value="1"/>
</dbReference>
<dbReference type="InterPro" id="IPR002528">
    <property type="entry name" value="MATE_fam"/>
</dbReference>
<keyword evidence="4 6" id="KW-1133">Transmembrane helix</keyword>
<feature type="transmembrane region" description="Helical" evidence="6">
    <location>
        <begin position="353"/>
        <end position="370"/>
    </location>
</feature>
<protein>
    <submittedName>
        <fullName evidence="7">MATE family efflux transporter</fullName>
    </submittedName>
</protein>
<feature type="transmembrane region" description="Helical" evidence="6">
    <location>
        <begin position="407"/>
        <end position="429"/>
    </location>
</feature>
<evidence type="ECO:0000313" key="8">
    <source>
        <dbReference type="Proteomes" id="UP001165678"/>
    </source>
</evidence>
<accession>A0AA41ZPQ3</accession>
<sequence length="433" mass="46713">MSFLPAATQRVWGLAWPIILSNITVPLLGLVDTAVVGHLSDARYLAAVTLGATLFSFLFWGFGFLRMGTTGLTSQAHGRGDTKSLRHLLGQSLIIALILGLILIALSPLLITAGLDLLGGAPDTRELANGYAYIRICSAPAVLVNYALIGWFLGQQNSRVTLLIMVLTNSINIVLDLILVVGLDMTSNGVALASVVADYCACATGLWLAMRQLKRIPGTWSIELLSRLRAYAPLFHVNRHLFVRTMCLLSAMAFFTAQGARIDTTTLAANAILMQLVMMTSYGLDGFASAAEALVGEAAGKNDKTLMSHHIVACTWFSILTATGAALLFWLAGPWFISLMTGLAPVTATAVSFLPWLVVMPLVAVWSYLLDGVFIGLTDTRAMRDTMIIALMAYMACWYVTQSLANTGLWLSFTLFTAVRSLGLGAIYLKRHT</sequence>
<dbReference type="GO" id="GO:0005886">
    <property type="term" value="C:plasma membrane"/>
    <property type="evidence" value="ECO:0007669"/>
    <property type="project" value="TreeGrafter"/>
</dbReference>
<comment type="similarity">
    <text evidence="2">Belongs to the multi antimicrobial extrusion (MATE) (TC 2.A.66.1) family.</text>
</comment>
<evidence type="ECO:0000256" key="5">
    <source>
        <dbReference type="ARBA" id="ARBA00023136"/>
    </source>
</evidence>
<dbReference type="GO" id="GO:0042910">
    <property type="term" value="F:xenobiotic transmembrane transporter activity"/>
    <property type="evidence" value="ECO:0007669"/>
    <property type="project" value="InterPro"/>
</dbReference>
<feature type="transmembrane region" description="Helical" evidence="6">
    <location>
        <begin position="189"/>
        <end position="209"/>
    </location>
</feature>
<keyword evidence="3 6" id="KW-0812">Transmembrane</keyword>
<feature type="transmembrane region" description="Helical" evidence="6">
    <location>
        <begin position="43"/>
        <end position="67"/>
    </location>
</feature>
<dbReference type="CDD" id="cd13136">
    <property type="entry name" value="MATE_DinF_like"/>
    <property type="match status" value="1"/>
</dbReference>
<name>A0AA41ZPQ3_9GAMM</name>
<feature type="transmembrane region" description="Helical" evidence="6">
    <location>
        <begin position="88"/>
        <end position="111"/>
    </location>
</feature>
<reference evidence="7" key="1">
    <citation type="submission" date="2022-11" db="EMBL/GenBank/DDBJ databases">
        <title>Larsenimonas rhizosphaerae sp. nov., isolated from a tidal mudflat.</title>
        <authorList>
            <person name="Lee S.D."/>
            <person name="Kim I.S."/>
        </authorList>
    </citation>
    <scope>NUCLEOTIDE SEQUENCE</scope>
    <source>
        <strain evidence="7">GH2-1</strain>
    </source>
</reference>
<comment type="subcellular location">
    <subcellularLocation>
        <location evidence="1">Membrane</location>
        <topology evidence="1">Multi-pass membrane protein</topology>
    </subcellularLocation>
</comment>
<dbReference type="NCBIfam" id="TIGR00797">
    <property type="entry name" value="matE"/>
    <property type="match status" value="1"/>
</dbReference>
<dbReference type="GO" id="GO:0015297">
    <property type="term" value="F:antiporter activity"/>
    <property type="evidence" value="ECO:0007669"/>
    <property type="project" value="InterPro"/>
</dbReference>
<dbReference type="Proteomes" id="UP001165678">
    <property type="component" value="Unassembled WGS sequence"/>
</dbReference>
<evidence type="ECO:0000256" key="6">
    <source>
        <dbReference type="SAM" id="Phobius"/>
    </source>
</evidence>
<gene>
    <name evidence="7" type="ORF">OQ287_11945</name>
</gene>
<evidence type="ECO:0000256" key="1">
    <source>
        <dbReference type="ARBA" id="ARBA00004141"/>
    </source>
</evidence>
<feature type="transmembrane region" description="Helical" evidence="6">
    <location>
        <begin position="311"/>
        <end position="333"/>
    </location>
</feature>
<feature type="transmembrane region" description="Helical" evidence="6">
    <location>
        <begin position="160"/>
        <end position="183"/>
    </location>
</feature>
<feature type="transmembrane region" description="Helical" evidence="6">
    <location>
        <begin position="382"/>
        <end position="401"/>
    </location>
</feature>
<dbReference type="Pfam" id="PF01554">
    <property type="entry name" value="MatE"/>
    <property type="match status" value="2"/>
</dbReference>
<keyword evidence="8" id="KW-1185">Reference proteome</keyword>
<dbReference type="RefSeq" id="WP_265896577.1">
    <property type="nucleotide sequence ID" value="NZ_JAPIVE010000003.1"/>
</dbReference>
<comment type="caution">
    <text evidence="7">The sequence shown here is derived from an EMBL/GenBank/DDBJ whole genome shotgun (WGS) entry which is preliminary data.</text>
</comment>
<evidence type="ECO:0000313" key="7">
    <source>
        <dbReference type="EMBL" id="MCX2524955.1"/>
    </source>
</evidence>